<dbReference type="PANTHER" id="PTHR11006">
    <property type="entry name" value="PROTEIN ARGININE N-METHYLTRANSFERASE"/>
    <property type="match status" value="1"/>
</dbReference>
<dbReference type="AlphaFoldDB" id="A0A914VDH8"/>
<sequence length="71" mass="8401">MILGPDARYTHWKQTVFYLEDSLTCKKNEEIQGTFAVVPNKRNTRDLDFKVSVRFRGELCDVEEDNTYTMH</sequence>
<evidence type="ECO:0000256" key="3">
    <source>
        <dbReference type="ARBA" id="ARBA00022691"/>
    </source>
</evidence>
<dbReference type="GO" id="GO:0035241">
    <property type="term" value="F:protein-arginine omega-N monomethyltransferase activity"/>
    <property type="evidence" value="ECO:0007669"/>
    <property type="project" value="TreeGrafter"/>
</dbReference>
<keyword evidence="2" id="KW-0808">Transferase</keyword>
<dbReference type="Pfam" id="PF22528">
    <property type="entry name" value="PRMT_C"/>
    <property type="match status" value="1"/>
</dbReference>
<dbReference type="PANTHER" id="PTHR11006:SF124">
    <property type="entry name" value="ARGININE METHYLTRANSFERASE 1-RELATED"/>
    <property type="match status" value="1"/>
</dbReference>
<feature type="domain" description="Protein arginine N-methyltransferase" evidence="4">
    <location>
        <begin position="3"/>
        <end position="57"/>
    </location>
</feature>
<organism evidence="5 6">
    <name type="scientific">Plectus sambesii</name>
    <dbReference type="NCBI Taxonomy" id="2011161"/>
    <lineage>
        <taxon>Eukaryota</taxon>
        <taxon>Metazoa</taxon>
        <taxon>Ecdysozoa</taxon>
        <taxon>Nematoda</taxon>
        <taxon>Chromadorea</taxon>
        <taxon>Plectida</taxon>
        <taxon>Plectina</taxon>
        <taxon>Plectoidea</taxon>
        <taxon>Plectidae</taxon>
        <taxon>Plectus</taxon>
    </lineage>
</organism>
<dbReference type="GO" id="GO:0035242">
    <property type="term" value="F:protein-arginine omega-N asymmetric methyltransferase activity"/>
    <property type="evidence" value="ECO:0007669"/>
    <property type="project" value="TreeGrafter"/>
</dbReference>
<keyword evidence="3" id="KW-0949">S-adenosyl-L-methionine</keyword>
<evidence type="ECO:0000313" key="6">
    <source>
        <dbReference type="WBParaSite" id="PSAMB.scaffold18385size948.g37570.t1"/>
    </source>
</evidence>
<evidence type="ECO:0000313" key="5">
    <source>
        <dbReference type="Proteomes" id="UP000887566"/>
    </source>
</evidence>
<dbReference type="InterPro" id="IPR029063">
    <property type="entry name" value="SAM-dependent_MTases_sf"/>
</dbReference>
<dbReference type="GO" id="GO:0005634">
    <property type="term" value="C:nucleus"/>
    <property type="evidence" value="ECO:0007669"/>
    <property type="project" value="TreeGrafter"/>
</dbReference>
<evidence type="ECO:0000259" key="4">
    <source>
        <dbReference type="Pfam" id="PF22528"/>
    </source>
</evidence>
<evidence type="ECO:0000256" key="2">
    <source>
        <dbReference type="ARBA" id="ARBA00022679"/>
    </source>
</evidence>
<dbReference type="InterPro" id="IPR025799">
    <property type="entry name" value="Arg_MeTrfase"/>
</dbReference>
<evidence type="ECO:0000256" key="1">
    <source>
        <dbReference type="ARBA" id="ARBA00022603"/>
    </source>
</evidence>
<accession>A0A914VDH8</accession>
<reference evidence="6" key="1">
    <citation type="submission" date="2022-11" db="UniProtKB">
        <authorList>
            <consortium name="WormBaseParasite"/>
        </authorList>
    </citation>
    <scope>IDENTIFICATION</scope>
</reference>
<dbReference type="SUPFAM" id="SSF53335">
    <property type="entry name" value="S-adenosyl-L-methionine-dependent methyltransferases"/>
    <property type="match status" value="1"/>
</dbReference>
<keyword evidence="5" id="KW-1185">Reference proteome</keyword>
<dbReference type="InterPro" id="IPR055135">
    <property type="entry name" value="PRMT_dom"/>
</dbReference>
<dbReference type="Proteomes" id="UP000887566">
    <property type="component" value="Unplaced"/>
</dbReference>
<name>A0A914VDH8_9BILA</name>
<dbReference type="GO" id="GO:0042054">
    <property type="term" value="F:histone methyltransferase activity"/>
    <property type="evidence" value="ECO:0007669"/>
    <property type="project" value="TreeGrafter"/>
</dbReference>
<dbReference type="WBParaSite" id="PSAMB.scaffold18385size948.g37570.t1">
    <property type="protein sequence ID" value="PSAMB.scaffold18385size948.g37570.t1"/>
    <property type="gene ID" value="PSAMB.scaffold18385size948.g37570"/>
</dbReference>
<dbReference type="Gene3D" id="2.70.160.11">
    <property type="entry name" value="Hnrnp arginine n-methyltransferase1"/>
    <property type="match status" value="1"/>
</dbReference>
<dbReference type="GO" id="GO:0032259">
    <property type="term" value="P:methylation"/>
    <property type="evidence" value="ECO:0007669"/>
    <property type="project" value="UniProtKB-KW"/>
</dbReference>
<keyword evidence="1" id="KW-0489">Methyltransferase</keyword>
<protein>
    <recommendedName>
        <fullName evidence="4">Protein arginine N-methyltransferase domain-containing protein</fullName>
    </recommendedName>
</protein>
<proteinExistence type="predicted"/>